<evidence type="ECO:0000313" key="4">
    <source>
        <dbReference type="EMBL" id="QDP19900.1"/>
    </source>
</evidence>
<proteinExistence type="predicted"/>
<dbReference type="OrthoDB" id="9814826at2"/>
<dbReference type="InterPro" id="IPR036388">
    <property type="entry name" value="WH-like_DNA-bd_sf"/>
</dbReference>
<dbReference type="RefSeq" id="WP_147494349.1">
    <property type="nucleotide sequence ID" value="NZ_CP041659.1"/>
</dbReference>
<dbReference type="PANTHER" id="PTHR43252:SF7">
    <property type="entry name" value="TRANSCRIPTIONAL REGULATOR YQJI"/>
    <property type="match status" value="1"/>
</dbReference>
<feature type="region of interest" description="Disordered" evidence="2">
    <location>
        <begin position="1"/>
        <end position="20"/>
    </location>
</feature>
<dbReference type="InterPro" id="IPR005149">
    <property type="entry name" value="Tscrpt_reg_PadR_N"/>
</dbReference>
<dbReference type="PANTHER" id="PTHR43252">
    <property type="entry name" value="TRANSCRIPTIONAL REGULATOR YQJI"/>
    <property type="match status" value="1"/>
</dbReference>
<gene>
    <name evidence="4" type="ORF">FMM02_07985</name>
</gene>
<evidence type="ECO:0000259" key="3">
    <source>
        <dbReference type="Pfam" id="PF03551"/>
    </source>
</evidence>
<dbReference type="EMBL" id="CP041659">
    <property type="protein sequence ID" value="QDP19900.1"/>
    <property type="molecule type" value="Genomic_DNA"/>
</dbReference>
<reference evidence="4 5" key="1">
    <citation type="submission" date="2019-07" db="EMBL/GenBank/DDBJ databases">
        <title>Sphingomonas AE3 Genome sequencing and assembly.</title>
        <authorList>
            <person name="Kim H."/>
        </authorList>
    </citation>
    <scope>NUCLEOTIDE SEQUENCE [LARGE SCALE GENOMIC DNA]</scope>
    <source>
        <strain evidence="4 5">AE3</strain>
    </source>
</reference>
<feature type="domain" description="Transcription regulator PadR N-terminal" evidence="3">
    <location>
        <begin position="63"/>
        <end position="133"/>
    </location>
</feature>
<dbReference type="Proteomes" id="UP000321857">
    <property type="component" value="Chromosome"/>
</dbReference>
<evidence type="ECO:0000256" key="1">
    <source>
        <dbReference type="SAM" id="Coils"/>
    </source>
</evidence>
<protein>
    <submittedName>
        <fullName evidence="4">PadR family transcriptional regulator</fullName>
    </submittedName>
</protein>
<dbReference type="InterPro" id="IPR036390">
    <property type="entry name" value="WH_DNA-bd_sf"/>
</dbReference>
<dbReference type="Gene3D" id="1.10.10.10">
    <property type="entry name" value="Winged helix-like DNA-binding domain superfamily/Winged helix DNA-binding domain"/>
    <property type="match status" value="1"/>
</dbReference>
<keyword evidence="1" id="KW-0175">Coiled coil</keyword>
<dbReference type="Pfam" id="PF03551">
    <property type="entry name" value="PadR"/>
    <property type="match status" value="1"/>
</dbReference>
<keyword evidence="5" id="KW-1185">Reference proteome</keyword>
<evidence type="ECO:0000256" key="2">
    <source>
        <dbReference type="SAM" id="MobiDB-lite"/>
    </source>
</evidence>
<accession>A0A516ISN6</accession>
<evidence type="ECO:0000313" key="5">
    <source>
        <dbReference type="Proteomes" id="UP000321857"/>
    </source>
</evidence>
<name>A0A516ISN6_9SPHN</name>
<feature type="region of interest" description="Disordered" evidence="2">
    <location>
        <begin position="30"/>
        <end position="51"/>
    </location>
</feature>
<sequence>MRFDYQFGDGSQRRQGSPHRHGFNFGPFSFEFDADGGPAGRGGGRRGRERKRMFSGGELRLVLLKLIADQPRHGYELIKAIEDMTEGDYAPSPGIVYPTLTMLEDMGLIAERKSKDAKKIFGATDEGRAHLEEHQEEVNELIERLEGHGRHRRRRQRPEIGRAIGNLMTALRNRIAQDGWNDQLLHEVIDILDEAAQRIERVRDAKRDED</sequence>
<dbReference type="KEGG" id="sxa:FMM02_07985"/>
<dbReference type="SUPFAM" id="SSF46785">
    <property type="entry name" value="Winged helix' DNA-binding domain"/>
    <property type="match status" value="1"/>
</dbReference>
<organism evidence="4 5">
    <name type="scientific">Sphingomonas xanthus</name>
    <dbReference type="NCBI Taxonomy" id="2594473"/>
    <lineage>
        <taxon>Bacteria</taxon>
        <taxon>Pseudomonadati</taxon>
        <taxon>Pseudomonadota</taxon>
        <taxon>Alphaproteobacteria</taxon>
        <taxon>Sphingomonadales</taxon>
        <taxon>Sphingomonadaceae</taxon>
        <taxon>Sphingomonas</taxon>
    </lineage>
</organism>
<feature type="coiled-coil region" evidence="1">
    <location>
        <begin position="124"/>
        <end position="151"/>
    </location>
</feature>
<dbReference type="AlphaFoldDB" id="A0A516ISN6"/>